<evidence type="ECO:0000313" key="7">
    <source>
        <dbReference type="EMBL" id="KXA21150.1"/>
    </source>
</evidence>
<keyword evidence="2" id="KW-0813">Transport</keyword>
<dbReference type="GO" id="GO:0005524">
    <property type="term" value="F:ATP binding"/>
    <property type="evidence" value="ECO:0007669"/>
    <property type="project" value="UniProtKB-KW"/>
</dbReference>
<dbReference type="PROSITE" id="PS00211">
    <property type="entry name" value="ABC_TRANSPORTER_1"/>
    <property type="match status" value="2"/>
</dbReference>
<comment type="caution">
    <text evidence="7">The sequence shown here is derived from an EMBL/GenBank/DDBJ whole genome shotgun (WGS) entry which is preliminary data.</text>
</comment>
<feature type="region of interest" description="Disordered" evidence="5">
    <location>
        <begin position="278"/>
        <end position="308"/>
    </location>
</feature>
<dbReference type="Pfam" id="PF00005">
    <property type="entry name" value="ABC_tran"/>
    <property type="match status" value="2"/>
</dbReference>
<keyword evidence="4 7" id="KW-0067">ATP-binding</keyword>
<dbReference type="PATRIC" id="fig|2702.100.peg.618"/>
<feature type="compositionally biased region" description="Low complexity" evidence="5">
    <location>
        <begin position="278"/>
        <end position="305"/>
    </location>
</feature>
<dbReference type="Gene3D" id="3.40.50.300">
    <property type="entry name" value="P-loop containing nucleotide triphosphate hydrolases"/>
    <property type="match status" value="2"/>
</dbReference>
<dbReference type="RefSeq" id="WP_064347126.1">
    <property type="nucleotide sequence ID" value="NZ_KQ956851.1"/>
</dbReference>
<feature type="domain" description="ABC transporter" evidence="6">
    <location>
        <begin position="320"/>
        <end position="603"/>
    </location>
</feature>
<dbReference type="GO" id="GO:0016887">
    <property type="term" value="F:ATP hydrolysis activity"/>
    <property type="evidence" value="ECO:0007669"/>
    <property type="project" value="InterPro"/>
</dbReference>
<proteinExistence type="inferred from homology"/>
<dbReference type="EMBL" id="LRQB01000035">
    <property type="protein sequence ID" value="KXA21150.1"/>
    <property type="molecule type" value="Genomic_DNA"/>
</dbReference>
<dbReference type="PROSITE" id="PS50893">
    <property type="entry name" value="ABC_TRANSPORTER_2"/>
    <property type="match status" value="2"/>
</dbReference>
<dbReference type="InterPro" id="IPR003439">
    <property type="entry name" value="ABC_transporter-like_ATP-bd"/>
</dbReference>
<feature type="domain" description="ABC transporter" evidence="6">
    <location>
        <begin position="3"/>
        <end position="246"/>
    </location>
</feature>
<comment type="similarity">
    <text evidence="1">Belongs to the ABC transporter superfamily.</text>
</comment>
<dbReference type="InterPro" id="IPR027417">
    <property type="entry name" value="P-loop_NTPase"/>
</dbReference>
<evidence type="ECO:0000256" key="3">
    <source>
        <dbReference type="ARBA" id="ARBA00022741"/>
    </source>
</evidence>
<dbReference type="CDD" id="cd03257">
    <property type="entry name" value="ABC_NikE_OppD_transporters"/>
    <property type="match status" value="2"/>
</dbReference>
<dbReference type="PANTHER" id="PTHR43776">
    <property type="entry name" value="TRANSPORT ATP-BINDING PROTEIN"/>
    <property type="match status" value="1"/>
</dbReference>
<keyword evidence="3" id="KW-0547">Nucleotide-binding</keyword>
<dbReference type="OrthoDB" id="8481147at2"/>
<dbReference type="InterPro" id="IPR017871">
    <property type="entry name" value="ABC_transporter-like_CS"/>
</dbReference>
<reference evidence="7 8" key="1">
    <citation type="submission" date="2016-01" db="EMBL/GenBank/DDBJ databases">
        <authorList>
            <person name="Oliw E.H."/>
        </authorList>
    </citation>
    <scope>NUCLEOTIDE SEQUENCE [LARGE SCALE GENOMIC DNA]</scope>
    <source>
        <strain evidence="7 8">PSS_7772B</strain>
    </source>
</reference>
<organism evidence="7 8">
    <name type="scientific">Gardnerella vaginalis</name>
    <dbReference type="NCBI Taxonomy" id="2702"/>
    <lineage>
        <taxon>Bacteria</taxon>
        <taxon>Bacillati</taxon>
        <taxon>Actinomycetota</taxon>
        <taxon>Actinomycetes</taxon>
        <taxon>Bifidobacteriales</taxon>
        <taxon>Bifidobacteriaceae</taxon>
        <taxon>Gardnerella</taxon>
    </lineage>
</organism>
<protein>
    <submittedName>
        <fullName evidence="7">ABC transporter, ATP-binding protein</fullName>
    </submittedName>
</protein>
<evidence type="ECO:0000313" key="8">
    <source>
        <dbReference type="Proteomes" id="UP000070687"/>
    </source>
</evidence>
<dbReference type="AlphaFoldDB" id="A0A133NXZ0"/>
<sequence length="608" mass="66125">MSLDIQNLVLRLDEQLILDRVSLHVNDGERVGLVGSSGSGKSMLLRAATGLLPVRAQVSGSCVLGSMQTVGASDESLAHFRGKYVGVVFQQANRALNPMLSVEEQISLPLRIHYHLDADDVHNRVLTMLDKVGLPQNIASQRTFELSGGQQQRVGIATALITSPRLILADEPTTALDSVTQRDVVRMLASLVDDMGASMLFVTHDFSVLSHAAKRCYVLDSGRLVDSADVQDLLENPHVTSTLQLVSAAKKLTLRSQKLDSTKVNSIKFTAENSNIENSNIENSNSKSSNSENNNTENNNIENNNRITKDSGNSTDLALIVAKNIHVILGHGKRCAEVLKGVDVCVRAGESLAIIGGSGSGKTTLIRSILGLQEISAGSIAYDGKILHSVHSTNNTNSANNANCVSNSTDTQNYVNNSTILSKYKKISAYDMLRKETSLVFQHPFAALDPRWTVRSSVAEPLEIWRKSLRLDNETICQRVDNALILVGLPPKDFAERYPHELSGGQAQCVCIARALINNPRVLVADEPMSAIDVAERTRILDAFAAIRKERPTMSCIFVSHDLGMIQHVATRVMVLHDGEVVESGSVSDVLNRPQHDYTRALVNAASM</sequence>
<evidence type="ECO:0000256" key="1">
    <source>
        <dbReference type="ARBA" id="ARBA00005417"/>
    </source>
</evidence>
<dbReference type="SMART" id="SM00382">
    <property type="entry name" value="AAA"/>
    <property type="match status" value="2"/>
</dbReference>
<dbReference type="GO" id="GO:0055085">
    <property type="term" value="P:transmembrane transport"/>
    <property type="evidence" value="ECO:0007669"/>
    <property type="project" value="UniProtKB-ARBA"/>
</dbReference>
<evidence type="ECO:0000256" key="5">
    <source>
        <dbReference type="SAM" id="MobiDB-lite"/>
    </source>
</evidence>
<dbReference type="InterPro" id="IPR050319">
    <property type="entry name" value="ABC_transp_ATP-bind"/>
</dbReference>
<gene>
    <name evidence="7" type="ORF">HMPREF3208_00641</name>
</gene>
<dbReference type="PANTHER" id="PTHR43776:SF7">
    <property type="entry name" value="D,D-DIPEPTIDE TRANSPORT ATP-BINDING PROTEIN DDPF-RELATED"/>
    <property type="match status" value="1"/>
</dbReference>
<name>A0A133NXZ0_GARVA</name>
<evidence type="ECO:0000256" key="2">
    <source>
        <dbReference type="ARBA" id="ARBA00022448"/>
    </source>
</evidence>
<dbReference type="SUPFAM" id="SSF52540">
    <property type="entry name" value="P-loop containing nucleoside triphosphate hydrolases"/>
    <property type="match status" value="2"/>
</dbReference>
<dbReference type="InterPro" id="IPR003593">
    <property type="entry name" value="AAA+_ATPase"/>
</dbReference>
<dbReference type="Proteomes" id="UP000070687">
    <property type="component" value="Unassembled WGS sequence"/>
</dbReference>
<evidence type="ECO:0000259" key="6">
    <source>
        <dbReference type="PROSITE" id="PS50893"/>
    </source>
</evidence>
<evidence type="ECO:0000256" key="4">
    <source>
        <dbReference type="ARBA" id="ARBA00022840"/>
    </source>
</evidence>
<accession>A0A133NXZ0</accession>